<organism evidence="4 5">
    <name type="scientific">Methylococcus capsulatus</name>
    <dbReference type="NCBI Taxonomy" id="414"/>
    <lineage>
        <taxon>Bacteria</taxon>
        <taxon>Pseudomonadati</taxon>
        <taxon>Pseudomonadota</taxon>
        <taxon>Gammaproteobacteria</taxon>
        <taxon>Methylococcales</taxon>
        <taxon>Methylococcaceae</taxon>
        <taxon>Methylococcus</taxon>
    </lineage>
</organism>
<dbReference type="PANTHER" id="PTHR37423:SF2">
    <property type="entry name" value="MEMBRANE-BOUND LYTIC MUREIN TRANSGLYCOSYLASE C"/>
    <property type="match status" value="1"/>
</dbReference>
<dbReference type="Gene3D" id="1.10.530.10">
    <property type="match status" value="1"/>
</dbReference>
<evidence type="ECO:0000259" key="3">
    <source>
        <dbReference type="Pfam" id="PF01464"/>
    </source>
</evidence>
<dbReference type="InterPro" id="IPR008258">
    <property type="entry name" value="Transglycosylase_SLT_dom_1"/>
</dbReference>
<dbReference type="InterPro" id="IPR000189">
    <property type="entry name" value="Transglyc_AS"/>
</dbReference>
<feature type="compositionally biased region" description="Low complexity" evidence="2">
    <location>
        <begin position="114"/>
        <end position="124"/>
    </location>
</feature>
<evidence type="ECO:0000313" key="5">
    <source>
        <dbReference type="Proteomes" id="UP001158598"/>
    </source>
</evidence>
<dbReference type="EC" id="4.2.2.-" evidence="4"/>
<gene>
    <name evidence="4" type="ORF">MCNOR_3214</name>
</gene>
<accession>A0AA35V323</accession>
<dbReference type="PANTHER" id="PTHR37423">
    <property type="entry name" value="SOLUBLE LYTIC MUREIN TRANSGLYCOSYLASE-RELATED"/>
    <property type="match status" value="1"/>
</dbReference>
<dbReference type="AlphaFoldDB" id="A0AA35V323"/>
<dbReference type="EMBL" id="OX458332">
    <property type="protein sequence ID" value="CAI8888804.1"/>
    <property type="molecule type" value="Genomic_DNA"/>
</dbReference>
<feature type="domain" description="Transglycosylase SLT" evidence="3">
    <location>
        <begin position="189"/>
        <end position="282"/>
    </location>
</feature>
<dbReference type="GO" id="GO:0008933">
    <property type="term" value="F:peptidoglycan lytic transglycosylase activity"/>
    <property type="evidence" value="ECO:0007669"/>
    <property type="project" value="InterPro"/>
</dbReference>
<keyword evidence="4" id="KW-0456">Lyase</keyword>
<feature type="region of interest" description="Disordered" evidence="2">
    <location>
        <begin position="398"/>
        <end position="422"/>
    </location>
</feature>
<reference evidence="4" key="1">
    <citation type="submission" date="2023-03" db="EMBL/GenBank/DDBJ databases">
        <authorList>
            <person name="Pearce D."/>
        </authorList>
    </citation>
    <scope>NUCLEOTIDE SEQUENCE</scope>
    <source>
        <strain evidence="4">Mc</strain>
    </source>
</reference>
<dbReference type="InterPro" id="IPR023346">
    <property type="entry name" value="Lysozyme-like_dom_sf"/>
</dbReference>
<dbReference type="GO" id="GO:0000270">
    <property type="term" value="P:peptidoglycan metabolic process"/>
    <property type="evidence" value="ECO:0007669"/>
    <property type="project" value="InterPro"/>
</dbReference>
<dbReference type="Pfam" id="PF01464">
    <property type="entry name" value="SLT"/>
    <property type="match status" value="1"/>
</dbReference>
<evidence type="ECO:0000256" key="2">
    <source>
        <dbReference type="SAM" id="MobiDB-lite"/>
    </source>
</evidence>
<sequence>MPDRLYPTAPLGVGHKGRSALLRRATRLIGTLTFPPLLAACAHTLPPAGQHSVSHRDVESPPEKPVDPAYLRLPSDLALLQDRLASRLWDGDLPVGEDSETARVPATKRRKPRAAPGLRLARAASGSPGEEGLWQHIRQKLVLSDIRHEAVDAEIEAFRHNPAHLDALARRGEPFLHYLASEIERKGLPMDVLVVPMVESAFDPLAASPRDAVGLWQIVRGTGEEHGLTVDENYDGRYDIHASTSAALSYLKHLGTVFNGDWLLALAAYNAGEGAVQRAVAASLKAGRGGSFWTLDLPAETRAYVPRILALSRIIAHPEGYGLKLRKIRDRPYLTRVEVDSKVRVAEVVASSGLPEQEFFRMNPALKPGVQPPKRRYDVLLPVESAAALASILDGAKPTAARKRGGRRGATLSALGRQSGHG</sequence>
<evidence type="ECO:0000256" key="1">
    <source>
        <dbReference type="ARBA" id="ARBA00007734"/>
    </source>
</evidence>
<proteinExistence type="inferred from homology"/>
<comment type="similarity">
    <text evidence="1">Belongs to the transglycosylase Slt family.</text>
</comment>
<feature type="region of interest" description="Disordered" evidence="2">
    <location>
        <begin position="95"/>
        <end position="126"/>
    </location>
</feature>
<dbReference type="CDD" id="cd16894">
    <property type="entry name" value="MltD-like"/>
    <property type="match status" value="1"/>
</dbReference>
<name>A0AA35V323_METCP</name>
<evidence type="ECO:0000313" key="4">
    <source>
        <dbReference type="EMBL" id="CAI8888804.1"/>
    </source>
</evidence>
<dbReference type="Proteomes" id="UP001158598">
    <property type="component" value="Chromosome"/>
</dbReference>
<protein>
    <submittedName>
        <fullName evidence="4">Membrane-bound lytic murein transglycosylase D</fullName>
        <ecNumber evidence="4">4.2.2.-</ecNumber>
    </submittedName>
</protein>
<dbReference type="GO" id="GO:0016020">
    <property type="term" value="C:membrane"/>
    <property type="evidence" value="ECO:0007669"/>
    <property type="project" value="InterPro"/>
</dbReference>
<dbReference type="PROSITE" id="PS00922">
    <property type="entry name" value="TRANSGLYCOSYLASE"/>
    <property type="match status" value="1"/>
</dbReference>
<dbReference type="SUPFAM" id="SSF53955">
    <property type="entry name" value="Lysozyme-like"/>
    <property type="match status" value="1"/>
</dbReference>